<proteinExistence type="inferred from homology"/>
<gene>
    <name evidence="9" type="ORF">TMSB3V08_LOCUS2059</name>
</gene>
<dbReference type="Pfam" id="PF01733">
    <property type="entry name" value="Nucleoside_tran"/>
    <property type="match status" value="1"/>
</dbReference>
<keyword evidence="4 8" id="KW-0812">Transmembrane</keyword>
<protein>
    <recommendedName>
        <fullName evidence="10">Equilibrative nucleoside transporter</fullName>
    </recommendedName>
</protein>
<dbReference type="GO" id="GO:0005337">
    <property type="term" value="F:nucleoside transmembrane transporter activity"/>
    <property type="evidence" value="ECO:0007669"/>
    <property type="project" value="InterPro"/>
</dbReference>
<evidence type="ECO:0000313" key="9">
    <source>
        <dbReference type="EMBL" id="CAD7425142.1"/>
    </source>
</evidence>
<feature type="transmembrane region" description="Helical" evidence="8">
    <location>
        <begin position="403"/>
        <end position="427"/>
    </location>
</feature>
<dbReference type="SUPFAM" id="SSF103473">
    <property type="entry name" value="MFS general substrate transporter"/>
    <property type="match status" value="1"/>
</dbReference>
<reference evidence="9" key="1">
    <citation type="submission" date="2020-11" db="EMBL/GenBank/DDBJ databases">
        <authorList>
            <person name="Tran Van P."/>
        </authorList>
    </citation>
    <scope>NUCLEOTIDE SEQUENCE</scope>
</reference>
<dbReference type="PANTHER" id="PTHR10332">
    <property type="entry name" value="EQUILIBRATIVE NUCLEOSIDE TRANSPORTER"/>
    <property type="match status" value="1"/>
</dbReference>
<sequence>MAIAIYYNKIDAVTRASKYNAFTFADVLPAFYEQLPPEIDDITMSQPATYNSATKRTSAENQFLLNEFAPRNGSTPRSARKRIGKVELEEVNPHLRGGRVENHLGKTTPSSPNRDSNLDLPVLSSRAQHDKRVSQLRHRGGSEPKLRGGLVCCALDYTDYHEKQPLFDRGATAEPVRLTPAWEETNLPNDELNFKGVTMEQADLEMNPPKDRMLYKNGRIDGEMDRPVNASPRLVGCMWTIAKNEVSQEAKIAVYKSVLTPPLFNGCEAWVRHEKHKSKNVSGTFTAIISLIASIMAPSIRTAAIYYFITALFVLLACFDTYFALPLNRFYRYHELVHEKEMQRKKKENRGVQPSIPYLTVFLQCLPQCFNVFFTFFVTLSIFPAVQADIKKSDPNFFVSDELYASVTCFLTFNICALIGSILSTLGSWPSPKYLVIPVVMRVLFIPFFLVCNYHPRKLERKFPILVENDWVYWSGAAAMAVSSGYYSSVAMMYCPGSVEPQYASTAGMFGAASLISGIFGGIMFTLLMPKLVTLFEWNI</sequence>
<evidence type="ECO:0000256" key="2">
    <source>
        <dbReference type="ARBA" id="ARBA00007965"/>
    </source>
</evidence>
<comment type="similarity">
    <text evidence="2">Belongs to the SLC29A/ENT transporter (TC 2.A.57) family.</text>
</comment>
<evidence type="ECO:0000256" key="5">
    <source>
        <dbReference type="ARBA" id="ARBA00022989"/>
    </source>
</evidence>
<feature type="region of interest" description="Disordered" evidence="7">
    <location>
        <begin position="95"/>
        <end position="124"/>
    </location>
</feature>
<evidence type="ECO:0000256" key="4">
    <source>
        <dbReference type="ARBA" id="ARBA00022692"/>
    </source>
</evidence>
<feature type="compositionally biased region" description="Basic and acidic residues" evidence="7">
    <location>
        <begin position="95"/>
        <end position="104"/>
    </location>
</feature>
<feature type="transmembrane region" description="Helical" evidence="8">
    <location>
        <begin position="434"/>
        <end position="451"/>
    </location>
</feature>
<evidence type="ECO:0000256" key="7">
    <source>
        <dbReference type="SAM" id="MobiDB-lite"/>
    </source>
</evidence>
<evidence type="ECO:0000256" key="1">
    <source>
        <dbReference type="ARBA" id="ARBA00004141"/>
    </source>
</evidence>
<dbReference type="GO" id="GO:0005886">
    <property type="term" value="C:plasma membrane"/>
    <property type="evidence" value="ECO:0007669"/>
    <property type="project" value="TreeGrafter"/>
</dbReference>
<evidence type="ECO:0000256" key="3">
    <source>
        <dbReference type="ARBA" id="ARBA00022448"/>
    </source>
</evidence>
<evidence type="ECO:0000256" key="8">
    <source>
        <dbReference type="SAM" id="Phobius"/>
    </source>
</evidence>
<keyword evidence="5 8" id="KW-1133">Transmembrane helix</keyword>
<accession>A0A7R9E2W2</accession>
<feature type="compositionally biased region" description="Polar residues" evidence="7">
    <location>
        <begin position="105"/>
        <end position="115"/>
    </location>
</feature>
<comment type="subcellular location">
    <subcellularLocation>
        <location evidence="1">Membrane</location>
        <topology evidence="1">Multi-pass membrane protein</topology>
    </subcellularLocation>
</comment>
<organism evidence="9">
    <name type="scientific">Timema monikensis</name>
    <dbReference type="NCBI Taxonomy" id="170555"/>
    <lineage>
        <taxon>Eukaryota</taxon>
        <taxon>Metazoa</taxon>
        <taxon>Ecdysozoa</taxon>
        <taxon>Arthropoda</taxon>
        <taxon>Hexapoda</taxon>
        <taxon>Insecta</taxon>
        <taxon>Pterygota</taxon>
        <taxon>Neoptera</taxon>
        <taxon>Polyneoptera</taxon>
        <taxon>Phasmatodea</taxon>
        <taxon>Timematodea</taxon>
        <taxon>Timematoidea</taxon>
        <taxon>Timematidae</taxon>
        <taxon>Timema</taxon>
    </lineage>
</organism>
<evidence type="ECO:0000256" key="6">
    <source>
        <dbReference type="ARBA" id="ARBA00023136"/>
    </source>
</evidence>
<feature type="transmembrane region" description="Helical" evidence="8">
    <location>
        <begin position="304"/>
        <end position="325"/>
    </location>
</feature>
<dbReference type="EMBL" id="OB792891">
    <property type="protein sequence ID" value="CAD7425142.1"/>
    <property type="molecule type" value="Genomic_DNA"/>
</dbReference>
<feature type="transmembrane region" description="Helical" evidence="8">
    <location>
        <begin position="356"/>
        <end position="383"/>
    </location>
</feature>
<feature type="transmembrane region" description="Helical" evidence="8">
    <location>
        <begin position="507"/>
        <end position="529"/>
    </location>
</feature>
<evidence type="ECO:0008006" key="10">
    <source>
        <dbReference type="Google" id="ProtNLM"/>
    </source>
</evidence>
<dbReference type="AlphaFoldDB" id="A0A7R9E2W2"/>
<dbReference type="InterPro" id="IPR002259">
    <property type="entry name" value="Eqnu_transpt"/>
</dbReference>
<name>A0A7R9E2W2_9NEOP</name>
<dbReference type="InterPro" id="IPR036259">
    <property type="entry name" value="MFS_trans_sf"/>
</dbReference>
<keyword evidence="3" id="KW-0813">Transport</keyword>
<dbReference type="Gene3D" id="1.20.1250.20">
    <property type="entry name" value="MFS general substrate transporter like domains"/>
    <property type="match status" value="1"/>
</dbReference>
<keyword evidence="6 8" id="KW-0472">Membrane</keyword>
<dbReference type="PANTHER" id="PTHR10332:SF80">
    <property type="entry name" value="EQUILIBRATIVE NUCLEOSIDE TRANSPORTER 2, ISOFORM A"/>
    <property type="match status" value="1"/>
</dbReference>
<feature type="transmembrane region" description="Helical" evidence="8">
    <location>
        <begin position="471"/>
        <end position="495"/>
    </location>
</feature>